<evidence type="ECO:0000259" key="5">
    <source>
        <dbReference type="PROSITE" id="PS51296"/>
    </source>
</evidence>
<name>A0A561UPA6_9ACTN</name>
<dbReference type="SUPFAM" id="SSF50022">
    <property type="entry name" value="ISP domain"/>
    <property type="match status" value="1"/>
</dbReference>
<comment type="caution">
    <text evidence="6">The sequence shown here is derived from an EMBL/GenBank/DDBJ whole genome shotgun (WGS) entry which is preliminary data.</text>
</comment>
<sequence>MTGHEETTVEELGRDLVRVTVADQEFVIDAACPHRGGRLAHGYVNPRTLRITCPLHRTSFDLATGCVMAGPAAGRLTVHHAGPVGGN</sequence>
<evidence type="ECO:0000256" key="1">
    <source>
        <dbReference type="ARBA" id="ARBA00022714"/>
    </source>
</evidence>
<evidence type="ECO:0000256" key="4">
    <source>
        <dbReference type="ARBA" id="ARBA00023014"/>
    </source>
</evidence>
<dbReference type="InterPro" id="IPR017941">
    <property type="entry name" value="Rieske_2Fe-2S"/>
</dbReference>
<keyword evidence="3" id="KW-0408">Iron</keyword>
<dbReference type="GO" id="GO:0051537">
    <property type="term" value="F:2 iron, 2 sulfur cluster binding"/>
    <property type="evidence" value="ECO:0007669"/>
    <property type="project" value="UniProtKB-KW"/>
</dbReference>
<dbReference type="Proteomes" id="UP000317940">
    <property type="component" value="Unassembled WGS sequence"/>
</dbReference>
<gene>
    <name evidence="6" type="ORF">FHX73_115100</name>
</gene>
<dbReference type="RefSeq" id="WP_145907255.1">
    <property type="nucleotide sequence ID" value="NZ_BAAAMZ010000040.1"/>
</dbReference>
<keyword evidence="7" id="KW-1185">Reference proteome</keyword>
<keyword evidence="4" id="KW-0411">Iron-sulfur</keyword>
<dbReference type="InterPro" id="IPR036922">
    <property type="entry name" value="Rieske_2Fe-2S_sf"/>
</dbReference>
<dbReference type="Gene3D" id="2.102.10.10">
    <property type="entry name" value="Rieske [2Fe-2S] iron-sulphur domain"/>
    <property type="match status" value="1"/>
</dbReference>
<dbReference type="GO" id="GO:0046872">
    <property type="term" value="F:metal ion binding"/>
    <property type="evidence" value="ECO:0007669"/>
    <property type="project" value="UniProtKB-KW"/>
</dbReference>
<evidence type="ECO:0000313" key="7">
    <source>
        <dbReference type="Proteomes" id="UP000317940"/>
    </source>
</evidence>
<feature type="domain" description="Rieske" evidence="5">
    <location>
        <begin position="1"/>
        <end position="87"/>
    </location>
</feature>
<dbReference type="OrthoDB" id="9795104at2"/>
<evidence type="ECO:0000256" key="2">
    <source>
        <dbReference type="ARBA" id="ARBA00022723"/>
    </source>
</evidence>
<evidence type="ECO:0000256" key="3">
    <source>
        <dbReference type="ARBA" id="ARBA00023004"/>
    </source>
</evidence>
<accession>A0A561UPA6</accession>
<dbReference type="Pfam" id="PF00355">
    <property type="entry name" value="Rieske"/>
    <property type="match status" value="1"/>
</dbReference>
<organism evidence="6 7">
    <name type="scientific">Kitasatospora viridis</name>
    <dbReference type="NCBI Taxonomy" id="281105"/>
    <lineage>
        <taxon>Bacteria</taxon>
        <taxon>Bacillati</taxon>
        <taxon>Actinomycetota</taxon>
        <taxon>Actinomycetes</taxon>
        <taxon>Kitasatosporales</taxon>
        <taxon>Streptomycetaceae</taxon>
        <taxon>Kitasatospora</taxon>
    </lineage>
</organism>
<dbReference type="GO" id="GO:0016705">
    <property type="term" value="F:oxidoreductase activity, acting on paired donors, with incorporation or reduction of molecular oxygen"/>
    <property type="evidence" value="ECO:0007669"/>
    <property type="project" value="UniProtKB-ARBA"/>
</dbReference>
<keyword evidence="1" id="KW-0001">2Fe-2S</keyword>
<protein>
    <submittedName>
        <fullName evidence="6">Rieske-like 2Fe-2S protein</fullName>
    </submittedName>
</protein>
<dbReference type="GO" id="GO:0004497">
    <property type="term" value="F:monooxygenase activity"/>
    <property type="evidence" value="ECO:0007669"/>
    <property type="project" value="UniProtKB-ARBA"/>
</dbReference>
<reference evidence="6 7" key="1">
    <citation type="submission" date="2019-06" db="EMBL/GenBank/DDBJ databases">
        <title>Sequencing the genomes of 1000 actinobacteria strains.</title>
        <authorList>
            <person name="Klenk H.-P."/>
        </authorList>
    </citation>
    <scope>NUCLEOTIDE SEQUENCE [LARGE SCALE GENOMIC DNA]</scope>
    <source>
        <strain evidence="6 7">DSM 44826</strain>
    </source>
</reference>
<proteinExistence type="predicted"/>
<dbReference type="AlphaFoldDB" id="A0A561UPA6"/>
<evidence type="ECO:0000313" key="6">
    <source>
        <dbReference type="EMBL" id="TWG01208.1"/>
    </source>
</evidence>
<keyword evidence="2" id="KW-0479">Metal-binding</keyword>
<dbReference type="PROSITE" id="PS51296">
    <property type="entry name" value="RIESKE"/>
    <property type="match status" value="1"/>
</dbReference>
<dbReference type="EMBL" id="VIWT01000001">
    <property type="protein sequence ID" value="TWG01208.1"/>
    <property type="molecule type" value="Genomic_DNA"/>
</dbReference>